<keyword evidence="1" id="KW-0540">Nuclease</keyword>
<gene>
    <name evidence="6" type="ORF">CWS01_09195</name>
</gene>
<keyword evidence="7" id="KW-1185">Reference proteome</keyword>
<keyword evidence="6" id="KW-0255">Endonuclease</keyword>
<dbReference type="OrthoDB" id="9811997at2"/>
<reference evidence="6 7" key="1">
    <citation type="journal article" date="2003" name="Int. J. Syst. Evol. Microbiol.">
        <title>Bacillus nealsonii sp. nov., isolated from a spacecraft-assembly facility, whose spores are gamma-radiation resistant.</title>
        <authorList>
            <person name="Venkateswaran K."/>
            <person name="Kempf M."/>
            <person name="Chen F."/>
            <person name="Satomi M."/>
            <person name="Nicholson W."/>
            <person name="Kern R."/>
        </authorList>
    </citation>
    <scope>NUCLEOTIDE SEQUENCE [LARGE SCALE GENOMIC DNA]</scope>
    <source>
        <strain evidence="6 7">FO-92</strain>
    </source>
</reference>
<dbReference type="GO" id="GO:0008270">
    <property type="term" value="F:zinc ion binding"/>
    <property type="evidence" value="ECO:0007669"/>
    <property type="project" value="InterPro"/>
</dbReference>
<dbReference type="GO" id="GO:0005829">
    <property type="term" value="C:cytosol"/>
    <property type="evidence" value="ECO:0007669"/>
    <property type="project" value="TreeGrafter"/>
</dbReference>
<evidence type="ECO:0000256" key="3">
    <source>
        <dbReference type="ARBA" id="ARBA00038412"/>
    </source>
</evidence>
<evidence type="ECO:0000256" key="2">
    <source>
        <dbReference type="ARBA" id="ARBA00022801"/>
    </source>
</evidence>
<dbReference type="GO" id="GO:0004519">
    <property type="term" value="F:endonuclease activity"/>
    <property type="evidence" value="ECO:0007669"/>
    <property type="project" value="UniProtKB-KW"/>
</dbReference>
<comment type="similarity">
    <text evidence="3">Belongs to the HNH nuclease family.</text>
</comment>
<dbReference type="GO" id="GO:0016787">
    <property type="term" value="F:hydrolase activity"/>
    <property type="evidence" value="ECO:0007669"/>
    <property type="project" value="UniProtKB-KW"/>
</dbReference>
<dbReference type="Proteomes" id="UP000233375">
    <property type="component" value="Unassembled WGS sequence"/>
</dbReference>
<keyword evidence="2" id="KW-0378">Hydrolase</keyword>
<dbReference type="InterPro" id="IPR002711">
    <property type="entry name" value="HNH"/>
</dbReference>
<dbReference type="AlphaFoldDB" id="A0A2N0Z370"/>
<dbReference type="Pfam" id="PF01844">
    <property type="entry name" value="HNH"/>
    <property type="match status" value="1"/>
</dbReference>
<dbReference type="InterPro" id="IPR003615">
    <property type="entry name" value="HNH_nuc"/>
</dbReference>
<dbReference type="PANTHER" id="PTHR41286:SF1">
    <property type="entry name" value="HNH NUCLEASE YAJD-RELATED"/>
    <property type="match status" value="1"/>
</dbReference>
<dbReference type="CDD" id="cd00085">
    <property type="entry name" value="HNHc"/>
    <property type="match status" value="1"/>
</dbReference>
<evidence type="ECO:0000313" key="6">
    <source>
        <dbReference type="EMBL" id="PKG23936.1"/>
    </source>
</evidence>
<evidence type="ECO:0000313" key="7">
    <source>
        <dbReference type="Proteomes" id="UP000233375"/>
    </source>
</evidence>
<feature type="domain" description="HNH nuclease" evidence="5">
    <location>
        <begin position="29"/>
        <end position="85"/>
    </location>
</feature>
<evidence type="ECO:0000259" key="5">
    <source>
        <dbReference type="SMART" id="SM00507"/>
    </source>
</evidence>
<dbReference type="Gene3D" id="1.10.30.50">
    <property type="match status" value="1"/>
</dbReference>
<proteinExistence type="inferred from homology"/>
<dbReference type="SMART" id="SM00507">
    <property type="entry name" value="HNHc"/>
    <property type="match status" value="1"/>
</dbReference>
<evidence type="ECO:0000256" key="4">
    <source>
        <dbReference type="ARBA" id="ARBA00040194"/>
    </source>
</evidence>
<dbReference type="PANTHER" id="PTHR41286">
    <property type="entry name" value="HNH NUCLEASE YAJD-RELATED"/>
    <property type="match status" value="1"/>
</dbReference>
<evidence type="ECO:0000256" key="1">
    <source>
        <dbReference type="ARBA" id="ARBA00022722"/>
    </source>
</evidence>
<dbReference type="GO" id="GO:0003676">
    <property type="term" value="F:nucleic acid binding"/>
    <property type="evidence" value="ECO:0007669"/>
    <property type="project" value="InterPro"/>
</dbReference>
<protein>
    <recommendedName>
        <fullName evidence="4">Putative HNH nuclease YajD</fullName>
    </recommendedName>
</protein>
<dbReference type="EMBL" id="PISE01000017">
    <property type="protein sequence ID" value="PKG23936.1"/>
    <property type="molecule type" value="Genomic_DNA"/>
</dbReference>
<comment type="caution">
    <text evidence="6">The sequence shown here is derived from an EMBL/GenBank/DDBJ whole genome shotgun (WGS) entry which is preliminary data.</text>
</comment>
<name>A0A2N0Z370_9BACI</name>
<sequence>MMAYTTEYLIQLIREDKLIKFYKSRAWKDLREVALRRDNYECQNCKGRGRYHRAQCVHHIKEVKPHPELALTLDNLMSLCNACHNQVHDRVAAKRGQPKFVNEERW</sequence>
<organism evidence="6 7">
    <name type="scientific">Niallia nealsonii</name>
    <dbReference type="NCBI Taxonomy" id="115979"/>
    <lineage>
        <taxon>Bacteria</taxon>
        <taxon>Bacillati</taxon>
        <taxon>Bacillota</taxon>
        <taxon>Bacilli</taxon>
        <taxon>Bacillales</taxon>
        <taxon>Bacillaceae</taxon>
        <taxon>Niallia</taxon>
    </lineage>
</organism>
<accession>A0A2N0Z370</accession>